<accession>A0A7M4DPL7</accession>
<protein>
    <recommendedName>
        <fullName evidence="3">Heme peroxidase</fullName>
    </recommendedName>
</protein>
<organism evidence="1 2">
    <name type="scientific">Occultella aeris</name>
    <dbReference type="NCBI Taxonomy" id="2761496"/>
    <lineage>
        <taxon>Bacteria</taxon>
        <taxon>Bacillati</taxon>
        <taxon>Actinomycetota</taxon>
        <taxon>Actinomycetes</taxon>
        <taxon>Micrococcales</taxon>
        <taxon>Ruaniaceae</taxon>
        <taxon>Occultella</taxon>
    </lineage>
</organism>
<evidence type="ECO:0000313" key="1">
    <source>
        <dbReference type="EMBL" id="VZO39411.1"/>
    </source>
</evidence>
<evidence type="ECO:0000313" key="2">
    <source>
        <dbReference type="Proteomes" id="UP000419743"/>
    </source>
</evidence>
<proteinExistence type="predicted"/>
<reference evidence="1 2" key="1">
    <citation type="submission" date="2019-11" db="EMBL/GenBank/DDBJ databases">
        <authorList>
            <person name="Criscuolo A."/>
        </authorList>
    </citation>
    <scope>NUCLEOTIDE SEQUENCE [LARGE SCALE GENOMIC DNA]</scope>
    <source>
        <strain evidence="1">CIP111667</strain>
    </source>
</reference>
<evidence type="ECO:0008006" key="3">
    <source>
        <dbReference type="Google" id="ProtNLM"/>
    </source>
</evidence>
<dbReference type="Proteomes" id="UP000419743">
    <property type="component" value="Unassembled WGS sequence"/>
</dbReference>
<comment type="caution">
    <text evidence="1">The sequence shown here is derived from an EMBL/GenBank/DDBJ whole genome shotgun (WGS) entry which is preliminary data.</text>
</comment>
<gene>
    <name evidence="1" type="ORF">HALOF300_04099</name>
</gene>
<name>A0A7M4DPL7_9MICO</name>
<sequence>MTRSREDSEAELAQVVEGIKVDLGPEASWPSPVLLNGLALCVMNSIYSTGNRSERVVRVLDRYRRRRRDAGFDPALDGPKDLLAEIDECGGPEGFANALENHWRAWSSKTAPYKAEVIYQAAKLLDTASVNTREQLEEGLRDSVAHEHLKRGWQGLPGQGSGLTWRYFLMNAGMPGIKADRMIIGWTVRTLGRTTTPVEAERLLTDSASQLGVETRRLDHALWDYTRRTRRQQS</sequence>
<dbReference type="RefSeq" id="WP_156742729.1">
    <property type="nucleotide sequence ID" value="NZ_CACRYJ010000059.1"/>
</dbReference>
<dbReference type="AlphaFoldDB" id="A0A7M4DPL7"/>
<keyword evidence="2" id="KW-1185">Reference proteome</keyword>
<dbReference type="EMBL" id="CACRYJ010000059">
    <property type="protein sequence ID" value="VZO39411.1"/>
    <property type="molecule type" value="Genomic_DNA"/>
</dbReference>